<dbReference type="AlphaFoldDB" id="A0AAV6TH89"/>
<name>A0AAV6TH89_9ARAC</name>
<dbReference type="Proteomes" id="UP000827092">
    <property type="component" value="Unassembled WGS sequence"/>
</dbReference>
<feature type="compositionally biased region" description="Polar residues" evidence="1">
    <location>
        <begin position="84"/>
        <end position="98"/>
    </location>
</feature>
<feature type="region of interest" description="Disordered" evidence="1">
    <location>
        <begin position="1"/>
        <end position="98"/>
    </location>
</feature>
<sequence>MAAEVSFTKKRAGGRMSALQKGLTVRRLPPPTAPSNYLQWRPPRTTLPPARGQAPSAKVTSWVGERCQGQQNGGKTQGGKILTFSRTPQNSPTAIRKN</sequence>
<evidence type="ECO:0000313" key="2">
    <source>
        <dbReference type="EMBL" id="KAG8171116.1"/>
    </source>
</evidence>
<gene>
    <name evidence="2" type="ORF">JTE90_011667</name>
</gene>
<reference evidence="2 3" key="1">
    <citation type="journal article" date="2022" name="Nat. Ecol. Evol.">
        <title>A masculinizing supergene underlies an exaggerated male reproductive morph in a spider.</title>
        <authorList>
            <person name="Hendrickx F."/>
            <person name="De Corte Z."/>
            <person name="Sonet G."/>
            <person name="Van Belleghem S.M."/>
            <person name="Kostlbacher S."/>
            <person name="Vangestel C."/>
        </authorList>
    </citation>
    <scope>NUCLEOTIDE SEQUENCE [LARGE SCALE GENOMIC DNA]</scope>
    <source>
        <strain evidence="2">W744_W776</strain>
    </source>
</reference>
<organism evidence="2 3">
    <name type="scientific">Oedothorax gibbosus</name>
    <dbReference type="NCBI Taxonomy" id="931172"/>
    <lineage>
        <taxon>Eukaryota</taxon>
        <taxon>Metazoa</taxon>
        <taxon>Ecdysozoa</taxon>
        <taxon>Arthropoda</taxon>
        <taxon>Chelicerata</taxon>
        <taxon>Arachnida</taxon>
        <taxon>Araneae</taxon>
        <taxon>Araneomorphae</taxon>
        <taxon>Entelegynae</taxon>
        <taxon>Araneoidea</taxon>
        <taxon>Linyphiidae</taxon>
        <taxon>Erigoninae</taxon>
        <taxon>Oedothorax</taxon>
    </lineage>
</organism>
<keyword evidence="3" id="KW-1185">Reference proteome</keyword>
<evidence type="ECO:0000256" key="1">
    <source>
        <dbReference type="SAM" id="MobiDB-lite"/>
    </source>
</evidence>
<evidence type="ECO:0000313" key="3">
    <source>
        <dbReference type="Proteomes" id="UP000827092"/>
    </source>
</evidence>
<accession>A0AAV6TH89</accession>
<dbReference type="EMBL" id="JAFNEN010004403">
    <property type="protein sequence ID" value="KAG8171116.1"/>
    <property type="molecule type" value="Genomic_DNA"/>
</dbReference>
<protein>
    <submittedName>
        <fullName evidence="2">Uncharacterized protein</fullName>
    </submittedName>
</protein>
<proteinExistence type="predicted"/>
<comment type="caution">
    <text evidence="2">The sequence shown here is derived from an EMBL/GenBank/DDBJ whole genome shotgun (WGS) entry which is preliminary data.</text>
</comment>